<name>A0A318T5V4_9RHOB</name>
<dbReference type="InterPro" id="IPR005135">
    <property type="entry name" value="Endo/exonuclease/phosphatase"/>
</dbReference>
<dbReference type="OrthoDB" id="9796594at2"/>
<evidence type="ECO:0000313" key="5">
    <source>
        <dbReference type="Proteomes" id="UP000248311"/>
    </source>
</evidence>
<evidence type="ECO:0000259" key="3">
    <source>
        <dbReference type="Pfam" id="PF03372"/>
    </source>
</evidence>
<organism evidence="4 5">
    <name type="scientific">Pseudoroseicyclus aestuarii</name>
    <dbReference type="NCBI Taxonomy" id="1795041"/>
    <lineage>
        <taxon>Bacteria</taxon>
        <taxon>Pseudomonadati</taxon>
        <taxon>Pseudomonadota</taxon>
        <taxon>Alphaproteobacteria</taxon>
        <taxon>Rhodobacterales</taxon>
        <taxon>Paracoccaceae</taxon>
        <taxon>Pseudoroseicyclus</taxon>
    </lineage>
</organism>
<evidence type="ECO:0000256" key="2">
    <source>
        <dbReference type="SAM" id="Phobius"/>
    </source>
</evidence>
<dbReference type="SUPFAM" id="SSF56219">
    <property type="entry name" value="DNase I-like"/>
    <property type="match status" value="1"/>
</dbReference>
<dbReference type="Pfam" id="PF03372">
    <property type="entry name" value="Exo_endo_phos"/>
    <property type="match status" value="1"/>
</dbReference>
<feature type="compositionally biased region" description="Basic and acidic residues" evidence="1">
    <location>
        <begin position="368"/>
        <end position="391"/>
    </location>
</feature>
<dbReference type="GO" id="GO:0004519">
    <property type="term" value="F:endonuclease activity"/>
    <property type="evidence" value="ECO:0007669"/>
    <property type="project" value="UniProtKB-KW"/>
</dbReference>
<keyword evidence="2" id="KW-1133">Transmembrane helix</keyword>
<dbReference type="RefSeq" id="WP_110812806.1">
    <property type="nucleotide sequence ID" value="NZ_QJTE01000001.1"/>
</dbReference>
<keyword evidence="4" id="KW-0269">Exonuclease</keyword>
<comment type="caution">
    <text evidence="4">The sequence shown here is derived from an EMBL/GenBank/DDBJ whole genome shotgun (WGS) entry which is preliminary data.</text>
</comment>
<dbReference type="EMBL" id="QJTE01000001">
    <property type="protein sequence ID" value="PYE85784.1"/>
    <property type="molecule type" value="Genomic_DNA"/>
</dbReference>
<keyword evidence="5" id="KW-1185">Reference proteome</keyword>
<gene>
    <name evidence="4" type="ORF">DFP88_101456</name>
</gene>
<feature type="transmembrane region" description="Helical" evidence="2">
    <location>
        <begin position="43"/>
        <end position="63"/>
    </location>
</feature>
<evidence type="ECO:0000256" key="1">
    <source>
        <dbReference type="SAM" id="MobiDB-lite"/>
    </source>
</evidence>
<dbReference type="Gene3D" id="3.60.10.10">
    <property type="entry name" value="Endonuclease/exonuclease/phosphatase"/>
    <property type="match status" value="1"/>
</dbReference>
<evidence type="ECO:0000313" key="4">
    <source>
        <dbReference type="EMBL" id="PYE85784.1"/>
    </source>
</evidence>
<keyword evidence="2" id="KW-0472">Membrane</keyword>
<protein>
    <submittedName>
        <fullName evidence="4">Endonuclease/exonuclease/phosphatase (EEP) superfamily protein YafD</fullName>
    </submittedName>
</protein>
<keyword evidence="2" id="KW-0812">Transmembrane</keyword>
<keyword evidence="4" id="KW-0540">Nuclease</keyword>
<feature type="region of interest" description="Disordered" evidence="1">
    <location>
        <begin position="361"/>
        <end position="391"/>
    </location>
</feature>
<proteinExistence type="predicted"/>
<feature type="transmembrane region" description="Helical" evidence="2">
    <location>
        <begin position="6"/>
        <end position="23"/>
    </location>
</feature>
<keyword evidence="4" id="KW-0255">Endonuclease</keyword>
<dbReference type="InterPro" id="IPR036691">
    <property type="entry name" value="Endo/exonu/phosph_ase_sf"/>
</dbReference>
<accession>A0A318T5V4</accession>
<dbReference type="AlphaFoldDB" id="A0A318T5V4"/>
<dbReference type="GO" id="GO:0004527">
    <property type="term" value="F:exonuclease activity"/>
    <property type="evidence" value="ECO:0007669"/>
    <property type="project" value="UniProtKB-KW"/>
</dbReference>
<reference evidence="4 5" key="1">
    <citation type="submission" date="2018-06" db="EMBL/GenBank/DDBJ databases">
        <title>Genomic Encyclopedia of Type Strains, Phase III (KMG-III): the genomes of soil and plant-associated and newly described type strains.</title>
        <authorList>
            <person name="Whitman W."/>
        </authorList>
    </citation>
    <scope>NUCLEOTIDE SEQUENCE [LARGE SCALE GENOMIC DNA]</scope>
    <source>
        <strain evidence="4 5">CECT 9025</strain>
    </source>
</reference>
<sequence>MTLTVVTYCLLALSILLAVVTFLPLSKSPRWWVRASEFPRMQVAVIAIPLLVATVWMAFAGYGQTYIDWLAAAITAVSLGAQAIWCVPYTPLMPREMKRAPEGPGTVSFLASNVLMQNERKEDVANEIRRLDPDVVLLMETDQAWIDAMEPALAGYDFILRYPLDNCYGMVLATRLKVETAQFVLMTEDDTPTAFARLRTPDGTAFRFIGLHPVPPVPGQDTMTRDAEVLYAARYAGDSDEPVVAMGDFNTVAWSRAAHQFKQGGGFLDARIGRGPMPSFDARRWWMRLPIDQFYLTQQAAMVSYERGRFVGSDHFPMFARVRFDAEIAKGLNREILPVPDHVERDIRELVETHDARLERHHGAKRIIAGEDTRPRQTAEDITRDPEGTES</sequence>
<feature type="domain" description="Endonuclease/exonuclease/phosphatase" evidence="3">
    <location>
        <begin position="112"/>
        <end position="315"/>
    </location>
</feature>
<keyword evidence="4" id="KW-0378">Hydrolase</keyword>
<dbReference type="Proteomes" id="UP000248311">
    <property type="component" value="Unassembled WGS sequence"/>
</dbReference>
<feature type="transmembrane region" description="Helical" evidence="2">
    <location>
        <begin position="69"/>
        <end position="89"/>
    </location>
</feature>